<dbReference type="AlphaFoldDB" id="A2SRT9"/>
<reference evidence="2 3" key="1">
    <citation type="journal article" date="2009" name="Stand. Genomic Sci.">
        <title>Complete genome sequence of Methanocorpusculum labreanum type strain Z.</title>
        <authorList>
            <person name="Anderson I.J."/>
            <person name="Sieprawska-Lupa M."/>
            <person name="Goltsman E."/>
            <person name="Lapidus A."/>
            <person name="Copeland A."/>
            <person name="Glavina Del Rio T."/>
            <person name="Tice H."/>
            <person name="Dalin E."/>
            <person name="Barry K."/>
            <person name="Pitluck S."/>
            <person name="Hauser L."/>
            <person name="Land M."/>
            <person name="Lucas S."/>
            <person name="Richardson P."/>
            <person name="Whitman W.B."/>
            <person name="Kyrpides N.C."/>
        </authorList>
    </citation>
    <scope>NUCLEOTIDE SEQUENCE [LARGE SCALE GENOMIC DNA]</scope>
    <source>
        <strain evidence="3">ATCC 43576 / DSM 4855 / Z</strain>
    </source>
</reference>
<keyword evidence="3" id="KW-1185">Reference proteome</keyword>
<dbReference type="OrthoDB" id="379225at2157"/>
<name>A2SRT9_METLZ</name>
<dbReference type="RefSeq" id="WP_011833246.1">
    <property type="nucleotide sequence ID" value="NC_008942.1"/>
</dbReference>
<dbReference type="Proteomes" id="UP000000365">
    <property type="component" value="Chromosome"/>
</dbReference>
<evidence type="ECO:0000256" key="1">
    <source>
        <dbReference type="SAM" id="Phobius"/>
    </source>
</evidence>
<accession>A2SRT9</accession>
<dbReference type="HOGENOM" id="CLU_165428_0_0_2"/>
<feature type="transmembrane region" description="Helical" evidence="1">
    <location>
        <begin position="87"/>
        <end position="108"/>
    </location>
</feature>
<organism evidence="2 3">
    <name type="scientific">Methanocorpusculum labreanum (strain ATCC 43576 / DSM 4855 / Z)</name>
    <dbReference type="NCBI Taxonomy" id="410358"/>
    <lineage>
        <taxon>Archaea</taxon>
        <taxon>Methanobacteriati</taxon>
        <taxon>Methanobacteriota</taxon>
        <taxon>Stenosarchaea group</taxon>
        <taxon>Methanomicrobia</taxon>
        <taxon>Methanomicrobiales</taxon>
        <taxon>Methanocorpusculaceae</taxon>
        <taxon>Methanocorpusculum</taxon>
    </lineage>
</organism>
<sequence>MKPLIPALAGTIVFLLLIYYLLPPLFLQTDGPVWFLLLVINPLACLISGIVFGLVCGIQKTAILHPLISALAFVPTLFIYYNDSALVYLAFYIITSVMGVALGWIVYLKR</sequence>
<proteinExistence type="predicted"/>
<dbReference type="EMBL" id="CP000559">
    <property type="protein sequence ID" value="ABN07045.1"/>
    <property type="molecule type" value="Genomic_DNA"/>
</dbReference>
<dbReference type="KEGG" id="mla:Mlab_0874"/>
<gene>
    <name evidence="2" type="ordered locus">Mlab_0874</name>
</gene>
<feature type="transmembrane region" description="Helical" evidence="1">
    <location>
        <begin position="7"/>
        <end position="27"/>
    </location>
</feature>
<evidence type="ECO:0000313" key="2">
    <source>
        <dbReference type="EMBL" id="ABN07045.1"/>
    </source>
</evidence>
<evidence type="ECO:0000313" key="3">
    <source>
        <dbReference type="Proteomes" id="UP000000365"/>
    </source>
</evidence>
<dbReference type="GeneID" id="4795275"/>
<keyword evidence="1" id="KW-0472">Membrane</keyword>
<protein>
    <submittedName>
        <fullName evidence="2">Uncharacterized protein</fullName>
    </submittedName>
</protein>
<feature type="transmembrane region" description="Helical" evidence="1">
    <location>
        <begin position="62"/>
        <end position="81"/>
    </location>
</feature>
<keyword evidence="1" id="KW-0812">Transmembrane</keyword>
<keyword evidence="1" id="KW-1133">Transmembrane helix</keyword>
<feature type="transmembrane region" description="Helical" evidence="1">
    <location>
        <begin position="33"/>
        <end position="55"/>
    </location>
</feature>